<reference evidence="2 3" key="1">
    <citation type="submission" date="2018-02" db="EMBL/GenBank/DDBJ databases">
        <authorList>
            <person name="Cohen D.B."/>
            <person name="Kent A.D."/>
        </authorList>
    </citation>
    <scope>NUCLEOTIDE SEQUENCE [LARGE SCALE GENOMIC DNA]</scope>
    <source>
        <strain evidence="2">1</strain>
    </source>
</reference>
<organism evidence="2 3">
    <name type="scientific">Micropruina glycogenica</name>
    <dbReference type="NCBI Taxonomy" id="75385"/>
    <lineage>
        <taxon>Bacteria</taxon>
        <taxon>Bacillati</taxon>
        <taxon>Actinomycetota</taxon>
        <taxon>Actinomycetes</taxon>
        <taxon>Propionibacteriales</taxon>
        <taxon>Nocardioidaceae</taxon>
        <taxon>Micropruina</taxon>
    </lineage>
</organism>
<proteinExistence type="predicted"/>
<feature type="compositionally biased region" description="Low complexity" evidence="1">
    <location>
        <begin position="35"/>
        <end position="44"/>
    </location>
</feature>
<keyword evidence="3" id="KW-1185">Reference proteome</keyword>
<feature type="region of interest" description="Disordered" evidence="1">
    <location>
        <begin position="158"/>
        <end position="179"/>
    </location>
</feature>
<evidence type="ECO:0000313" key="2">
    <source>
        <dbReference type="EMBL" id="SPD86987.1"/>
    </source>
</evidence>
<feature type="compositionally biased region" description="Polar residues" evidence="1">
    <location>
        <begin position="88"/>
        <end position="103"/>
    </location>
</feature>
<sequence>MESKQKTGLAIGAAVIGAGAVFGVSYALGSSTSESQAQPAAQASQGGGQGSGRGGPGGGGAGGMGMSNLAPALAKKLGVDEAKVTEAIQSVMQANRPSGQPTDGGQPGDAPSDGTQASPGARPSGGGFDRSGMEEKLAKAIAEKLGIDEATVTKAIEEVRAEQRASRSSSAQPTASPSA</sequence>
<dbReference type="KEGG" id="mgg:MPLG2_1957"/>
<accession>A0A2N9JHS8</accession>
<dbReference type="AlphaFoldDB" id="A0A2N9JHS8"/>
<dbReference type="OrthoDB" id="3405709at2"/>
<evidence type="ECO:0000256" key="1">
    <source>
        <dbReference type="SAM" id="MobiDB-lite"/>
    </source>
</evidence>
<dbReference type="RefSeq" id="WP_105185818.1">
    <property type="nucleotide sequence ID" value="NZ_BAAAGO010000032.1"/>
</dbReference>
<name>A0A2N9JHS8_9ACTN</name>
<gene>
    <name evidence="2" type="ORF">MPLG2_1957</name>
</gene>
<feature type="region of interest" description="Disordered" evidence="1">
    <location>
        <begin position="29"/>
        <end position="68"/>
    </location>
</feature>
<dbReference type="EMBL" id="LT985188">
    <property type="protein sequence ID" value="SPD86987.1"/>
    <property type="molecule type" value="Genomic_DNA"/>
</dbReference>
<feature type="region of interest" description="Disordered" evidence="1">
    <location>
        <begin position="88"/>
        <end position="135"/>
    </location>
</feature>
<feature type="compositionally biased region" description="Gly residues" evidence="1">
    <location>
        <begin position="45"/>
        <end position="65"/>
    </location>
</feature>
<protein>
    <submittedName>
        <fullName evidence="2">Uncharacterized protein</fullName>
    </submittedName>
</protein>
<dbReference type="Proteomes" id="UP000238164">
    <property type="component" value="Chromosome 1"/>
</dbReference>
<evidence type="ECO:0000313" key="3">
    <source>
        <dbReference type="Proteomes" id="UP000238164"/>
    </source>
</evidence>
<feature type="compositionally biased region" description="Low complexity" evidence="1">
    <location>
        <begin position="166"/>
        <end position="179"/>
    </location>
</feature>